<proteinExistence type="predicted"/>
<accession>A0A2A3TSV4</accession>
<dbReference type="GO" id="GO:0047355">
    <property type="term" value="F:CDP-glycerol glycerophosphotransferase activity"/>
    <property type="evidence" value="ECO:0007669"/>
    <property type="project" value="InterPro"/>
</dbReference>
<dbReference type="Proteomes" id="UP000217918">
    <property type="component" value="Unassembled WGS sequence"/>
</dbReference>
<dbReference type="InterPro" id="IPR051612">
    <property type="entry name" value="Teichoic_Acid_Biosynth"/>
</dbReference>
<dbReference type="Pfam" id="PF04464">
    <property type="entry name" value="Glyphos_transf"/>
    <property type="match status" value="1"/>
</dbReference>
<gene>
    <name evidence="2" type="ORF">CNR29_13335</name>
</gene>
<dbReference type="EMBL" id="NVYO01000002">
    <property type="protein sequence ID" value="PBQ22483.1"/>
    <property type="molecule type" value="Genomic_DNA"/>
</dbReference>
<dbReference type="AlphaFoldDB" id="A0A2A3TSV4"/>
<dbReference type="GO" id="GO:0016020">
    <property type="term" value="C:membrane"/>
    <property type="evidence" value="ECO:0007669"/>
    <property type="project" value="InterPro"/>
</dbReference>
<comment type="caution">
    <text evidence="2">The sequence shown here is derived from an EMBL/GenBank/DDBJ whole genome shotgun (WGS) entry which is preliminary data.</text>
</comment>
<dbReference type="PANTHER" id="PTHR37316:SF3">
    <property type="entry name" value="TEICHOIC ACID GLYCEROL-PHOSPHATE TRANSFERASE"/>
    <property type="match status" value="1"/>
</dbReference>
<evidence type="ECO:0000256" key="1">
    <source>
        <dbReference type="SAM" id="Phobius"/>
    </source>
</evidence>
<dbReference type="PANTHER" id="PTHR37316">
    <property type="entry name" value="TEICHOIC ACID GLYCEROL-PHOSPHATE PRIMASE"/>
    <property type="match status" value="1"/>
</dbReference>
<keyword evidence="1" id="KW-1133">Transmembrane helix</keyword>
<evidence type="ECO:0000313" key="2">
    <source>
        <dbReference type="EMBL" id="PBQ22483.1"/>
    </source>
</evidence>
<sequence>MNKIKATLIYRMKRNLKLKDHIKIVLAIAQFPVVFVAFIFSLFYQDRKKIWLIGETGNDAKDNGLAFFSYLRNRHPEVKAIYYITGRTDAAKQVNDMGPTVVTNSFRHKVIFLASHYILSTHDGYSIPFLGSNWREFKRVYGWLVPELKFVFLNHGVNKDDMVDNTNYKRTQFDYYITSTNDEYNEMSSEKYGYPDGSILETGLARYDPLQDGESSKENIVFMPTWRYYLADKNDAEFVKSDYFKKIYAFLHSPRLANLLQKSNIKFYFFPPHHEIQKRIPLFDLAGTEITPINTESSNFSEVVLKSAMMITDYSSVIFDFAYLYKRTAYFQFDLSAYRSGQYKEGYFKYNRDGFGPICTSEDELISEIEKAIAANFEIEEKYAKRIDRTFTRRDNKNSERLFSVLTK</sequence>
<keyword evidence="2" id="KW-0808">Transferase</keyword>
<protein>
    <submittedName>
        <fullName evidence="2">Glycosyl/glycerophosphate transferase</fullName>
    </submittedName>
</protein>
<reference evidence="2 3" key="1">
    <citation type="submission" date="2017-09" db="EMBL/GenBank/DDBJ databases">
        <title>Genome sequence of Lactobacillus brevis D7.</title>
        <authorList>
            <person name="Kwon M.-S."/>
            <person name="Lim S.K."/>
            <person name="Choi H.-J."/>
        </authorList>
    </citation>
    <scope>NUCLEOTIDE SEQUENCE [LARGE SCALE GENOMIC DNA]</scope>
    <source>
        <strain evidence="2 3">D7</strain>
    </source>
</reference>
<dbReference type="InterPro" id="IPR007554">
    <property type="entry name" value="Glycerophosphate_synth"/>
</dbReference>
<dbReference type="InterPro" id="IPR043148">
    <property type="entry name" value="TagF_C"/>
</dbReference>
<keyword evidence="1" id="KW-0812">Transmembrane</keyword>
<keyword evidence="1" id="KW-0472">Membrane</keyword>
<dbReference type="RefSeq" id="WP_096110583.1">
    <property type="nucleotide sequence ID" value="NZ_CP195892.1"/>
</dbReference>
<dbReference type="Gene3D" id="3.40.50.12580">
    <property type="match status" value="1"/>
</dbReference>
<feature type="transmembrane region" description="Helical" evidence="1">
    <location>
        <begin position="21"/>
        <end position="44"/>
    </location>
</feature>
<evidence type="ECO:0000313" key="3">
    <source>
        <dbReference type="Proteomes" id="UP000217918"/>
    </source>
</evidence>
<organism evidence="2 3">
    <name type="scientific">Levilactobacillus brevis</name>
    <name type="common">Lactobacillus brevis</name>
    <dbReference type="NCBI Taxonomy" id="1580"/>
    <lineage>
        <taxon>Bacteria</taxon>
        <taxon>Bacillati</taxon>
        <taxon>Bacillota</taxon>
        <taxon>Bacilli</taxon>
        <taxon>Lactobacillales</taxon>
        <taxon>Lactobacillaceae</taxon>
        <taxon>Levilactobacillus</taxon>
    </lineage>
</organism>
<name>A0A2A3TSV4_LEVBR</name>